<organism evidence="2 3">
    <name type="scientific">Halosimplex litoreum</name>
    <dbReference type="NCBI Taxonomy" id="1198301"/>
    <lineage>
        <taxon>Archaea</taxon>
        <taxon>Methanobacteriati</taxon>
        <taxon>Methanobacteriota</taxon>
        <taxon>Stenosarchaea group</taxon>
        <taxon>Halobacteria</taxon>
        <taxon>Halobacteriales</taxon>
        <taxon>Haloarculaceae</taxon>
        <taxon>Halosimplex</taxon>
    </lineage>
</organism>
<dbReference type="EMBL" id="CP065856">
    <property type="protein sequence ID" value="QPV64656.1"/>
    <property type="molecule type" value="Genomic_DNA"/>
</dbReference>
<feature type="region of interest" description="Disordered" evidence="1">
    <location>
        <begin position="162"/>
        <end position="189"/>
    </location>
</feature>
<proteinExistence type="predicted"/>
<dbReference type="AlphaFoldDB" id="A0A7U3WAL1"/>
<evidence type="ECO:0000313" key="3">
    <source>
        <dbReference type="Proteomes" id="UP000595001"/>
    </source>
</evidence>
<reference evidence="2 3" key="1">
    <citation type="submission" date="2020-12" db="EMBL/GenBank/DDBJ databases">
        <title>Halosimplex halophilum sp. nov. and Halosimplex salinum sp. nov., two new members of the genus Halosimplex.</title>
        <authorList>
            <person name="Cui H.L."/>
        </authorList>
    </citation>
    <scope>NUCLEOTIDE SEQUENCE [LARGE SCALE GENOMIC DNA]</scope>
    <source>
        <strain evidence="2 3">YGH94</strain>
    </source>
</reference>
<dbReference type="OrthoDB" id="299301at2157"/>
<sequence>MTDPDPAVVDEIVREGATAGPRDVIERVERAHEGRGVERATVGAYAGALADRDDYAFDAEAFLEGVDAETTDADRWTGGVYYAVGDGRISLFPAAWHDALGGSTDVTEYVAFVQDEEPAYLEDLDRGGPGEGVPQRAVVEALTLLGGVDRGSARGLIAQAREEGDVVEDADQNPDADVYLADRVSEDTA</sequence>
<name>A0A7U3WAL1_9EURY</name>
<accession>A0A7U3WAL1</accession>
<feature type="compositionally biased region" description="Acidic residues" evidence="1">
    <location>
        <begin position="165"/>
        <end position="174"/>
    </location>
</feature>
<dbReference type="RefSeq" id="WP_198063421.1">
    <property type="nucleotide sequence ID" value="NZ_CP065856.1"/>
</dbReference>
<evidence type="ECO:0000313" key="2">
    <source>
        <dbReference type="EMBL" id="QPV64656.1"/>
    </source>
</evidence>
<keyword evidence="3" id="KW-1185">Reference proteome</keyword>
<evidence type="ECO:0000256" key="1">
    <source>
        <dbReference type="SAM" id="MobiDB-lite"/>
    </source>
</evidence>
<protein>
    <submittedName>
        <fullName evidence="2">Uncharacterized protein</fullName>
    </submittedName>
</protein>
<dbReference type="Proteomes" id="UP000595001">
    <property type="component" value="Chromosome"/>
</dbReference>
<dbReference type="GeneID" id="60588555"/>
<gene>
    <name evidence="2" type="ORF">I7X12_08640</name>
</gene>
<dbReference type="KEGG" id="hlt:I7X12_08640"/>